<sequence>MSAKHAVEWDYQPVGLPSRPMKFQNGWHKNGWNQRYNKRDAKLYGRAPAVGWAADDTTQTRQLSGTQIYVAPDRNHHHTHVWTEPRVHNHRTTLKKTICQHDENLEVLYNYEGQYRELETELRLQTNTLNALHAKSLFHRDANYNEQRSSGKDSSVHLRHSVNSSSMAQLEHFVNSVKNYTSLGSIYEVQDSAAQTRSS</sequence>
<protein>
    <submittedName>
        <fullName evidence="1">Uncharacterized protein</fullName>
    </submittedName>
</protein>
<organism evidence="1 2">
    <name type="scientific">Cymbomonas tetramitiformis</name>
    <dbReference type="NCBI Taxonomy" id="36881"/>
    <lineage>
        <taxon>Eukaryota</taxon>
        <taxon>Viridiplantae</taxon>
        <taxon>Chlorophyta</taxon>
        <taxon>Pyramimonadophyceae</taxon>
        <taxon>Pyramimonadales</taxon>
        <taxon>Pyramimonadaceae</taxon>
        <taxon>Cymbomonas</taxon>
    </lineage>
</organism>
<comment type="caution">
    <text evidence="1">The sequence shown here is derived from an EMBL/GenBank/DDBJ whole genome shotgun (WGS) entry which is preliminary data.</text>
</comment>
<keyword evidence="2" id="KW-1185">Reference proteome</keyword>
<evidence type="ECO:0000313" key="2">
    <source>
        <dbReference type="Proteomes" id="UP001190700"/>
    </source>
</evidence>
<evidence type="ECO:0000313" key="1">
    <source>
        <dbReference type="EMBL" id="KAK3275312.1"/>
    </source>
</evidence>
<accession>A0AAE0L816</accession>
<proteinExistence type="predicted"/>
<dbReference type="AlphaFoldDB" id="A0AAE0L816"/>
<gene>
    <name evidence="1" type="ORF">CYMTET_16546</name>
</gene>
<name>A0AAE0L816_9CHLO</name>
<dbReference type="Proteomes" id="UP001190700">
    <property type="component" value="Unassembled WGS sequence"/>
</dbReference>
<reference evidence="1 2" key="1">
    <citation type="journal article" date="2015" name="Genome Biol. Evol.">
        <title>Comparative Genomics of a Bacterivorous Green Alga Reveals Evolutionary Causalities and Consequences of Phago-Mixotrophic Mode of Nutrition.</title>
        <authorList>
            <person name="Burns J.A."/>
            <person name="Paasch A."/>
            <person name="Narechania A."/>
            <person name="Kim E."/>
        </authorList>
    </citation>
    <scope>NUCLEOTIDE SEQUENCE [LARGE SCALE GENOMIC DNA]</scope>
    <source>
        <strain evidence="1 2">PLY_AMNH</strain>
    </source>
</reference>
<dbReference type="EMBL" id="LGRX02007297">
    <property type="protein sequence ID" value="KAK3275312.1"/>
    <property type="molecule type" value="Genomic_DNA"/>
</dbReference>